<dbReference type="InterPro" id="IPR038186">
    <property type="entry name" value="CHAD_dom_sf"/>
</dbReference>
<dbReference type="PROSITE" id="PS51708">
    <property type="entry name" value="CHAD"/>
    <property type="match status" value="1"/>
</dbReference>
<dbReference type="Gene3D" id="1.40.20.10">
    <property type="entry name" value="CHAD domain"/>
    <property type="match status" value="1"/>
</dbReference>
<organism evidence="2 3">
    <name type="scientific">Deefgea tanakiae</name>
    <dbReference type="NCBI Taxonomy" id="2865840"/>
    <lineage>
        <taxon>Bacteria</taxon>
        <taxon>Pseudomonadati</taxon>
        <taxon>Pseudomonadota</taxon>
        <taxon>Betaproteobacteria</taxon>
        <taxon>Neisseriales</taxon>
        <taxon>Chitinibacteraceae</taxon>
        <taxon>Deefgea</taxon>
    </lineage>
</organism>
<reference evidence="2 3" key="1">
    <citation type="submission" date="2021-08" db="EMBL/GenBank/DDBJ databases">
        <title>complete genome sequencing of Deefgea sp. D25.</title>
        <authorList>
            <person name="Bae J.-W."/>
            <person name="Gim D.-H."/>
        </authorList>
    </citation>
    <scope>NUCLEOTIDE SEQUENCE [LARGE SCALE GENOMIC DNA]</scope>
    <source>
        <strain evidence="2 3">D25</strain>
    </source>
</reference>
<sequence>MRNNADYLLLIAKQLNRLQRSRQALLSGCDTEALHDFRVQLRSLRTLLPLALSSKKQPDQSILRAWRGLAKLSNSPRDAEVMMDLLGKQIIAVQKQSLQQHYSIGIIQLKTILSSPQLQSLHHKTLQQAHLRLDLRRQLKRRIQQQQAKLRQSLLNENLTSTPSLNDWHHRRITIKQLRYLTELAADWSLASTTNLLPTLKTAQTALGHLQDKHTLTLWFANTEIHQSVFESTERSWNKLITQLLEMNAPTLP</sequence>
<keyword evidence="3" id="KW-1185">Reference proteome</keyword>
<evidence type="ECO:0000259" key="1">
    <source>
        <dbReference type="PROSITE" id="PS51708"/>
    </source>
</evidence>
<name>A0ABX8Z8F7_9NEIS</name>
<dbReference type="Proteomes" id="UP000825679">
    <property type="component" value="Chromosome"/>
</dbReference>
<dbReference type="EMBL" id="CP081150">
    <property type="protein sequence ID" value="QZA78851.1"/>
    <property type="molecule type" value="Genomic_DNA"/>
</dbReference>
<feature type="domain" description="CHAD" evidence="1">
    <location>
        <begin position="1"/>
        <end position="253"/>
    </location>
</feature>
<dbReference type="InterPro" id="IPR007899">
    <property type="entry name" value="CHAD_dom"/>
</dbReference>
<proteinExistence type="predicted"/>
<evidence type="ECO:0000313" key="3">
    <source>
        <dbReference type="Proteomes" id="UP000825679"/>
    </source>
</evidence>
<dbReference type="SMART" id="SM00880">
    <property type="entry name" value="CHAD"/>
    <property type="match status" value="1"/>
</dbReference>
<dbReference type="PANTHER" id="PTHR39339">
    <property type="entry name" value="SLR1444 PROTEIN"/>
    <property type="match status" value="1"/>
</dbReference>
<accession>A0ABX8Z8F7</accession>
<evidence type="ECO:0000313" key="2">
    <source>
        <dbReference type="EMBL" id="QZA78851.1"/>
    </source>
</evidence>
<dbReference type="PANTHER" id="PTHR39339:SF1">
    <property type="entry name" value="CHAD DOMAIN-CONTAINING PROTEIN"/>
    <property type="match status" value="1"/>
</dbReference>
<dbReference type="Pfam" id="PF05235">
    <property type="entry name" value="CHAD"/>
    <property type="match status" value="1"/>
</dbReference>
<dbReference type="RefSeq" id="WP_221007371.1">
    <property type="nucleotide sequence ID" value="NZ_CP081150.1"/>
</dbReference>
<gene>
    <name evidence="2" type="ORF">K4H28_05450</name>
</gene>
<protein>
    <submittedName>
        <fullName evidence="2">CHAD domain-containing protein</fullName>
    </submittedName>
</protein>